<gene>
    <name evidence="3" type="ORF">AYI68_g3047</name>
</gene>
<keyword evidence="4" id="KW-1185">Reference proteome</keyword>
<reference evidence="3 4" key="1">
    <citation type="journal article" date="2016" name="Mol. Biol. Evol.">
        <title>Genome-Wide Survey of Gut Fungi (Harpellales) Reveals the First Horizontally Transferred Ubiquitin Gene from a Mosquito Host.</title>
        <authorList>
            <person name="Wang Y."/>
            <person name="White M.M."/>
            <person name="Kvist S."/>
            <person name="Moncalvo J.M."/>
        </authorList>
    </citation>
    <scope>NUCLEOTIDE SEQUENCE [LARGE SCALE GENOMIC DNA]</scope>
    <source>
        <strain evidence="3 4">ALG-7-W6</strain>
    </source>
</reference>
<evidence type="ECO:0000256" key="2">
    <source>
        <dbReference type="SAM" id="Phobius"/>
    </source>
</evidence>
<evidence type="ECO:0000313" key="4">
    <source>
        <dbReference type="Proteomes" id="UP000187455"/>
    </source>
</evidence>
<dbReference type="OrthoDB" id="5628931at2759"/>
<proteinExistence type="predicted"/>
<evidence type="ECO:0000313" key="3">
    <source>
        <dbReference type="EMBL" id="OLY82822.1"/>
    </source>
</evidence>
<comment type="caution">
    <text evidence="3">The sequence shown here is derived from an EMBL/GenBank/DDBJ whole genome shotgun (WGS) entry which is preliminary data.</text>
</comment>
<sequence>MAKDPKRIISKNLQYLPLLSLDTMNIGSFHRFMNISFHLLLLIKFLYLQVSTYFKRDYLNFSSPIFFTNSHCKKKKRKIKLNYRPNTPKTSSVNENALSSQIHKIICQNDTPNCHRTDQQRQSQENLIESYLKKFGNPKTPKRSDPIPDMKASDTLSEKNSAENIGDNFHTGLGLPSQIDSAIYTLSETIDPISAIDSLKALISEIINQSDFLESCEGFSEKNYKNHFIPVKNEGLHFSIISNETIRKLWSLFKKIKPSEVQDKINSKSLTQLVDIISKSSSSTQSVYLRNVFKKMENDSTVMEDENVPENIQNSIVEQCLFLNISSVTSSIFIFQLVSGGYLTKKV</sequence>
<accession>A0A1R0H108</accession>
<keyword evidence="2" id="KW-1133">Transmembrane helix</keyword>
<dbReference type="Proteomes" id="UP000187455">
    <property type="component" value="Unassembled WGS sequence"/>
</dbReference>
<dbReference type="EMBL" id="LSSL01001225">
    <property type="protein sequence ID" value="OLY82822.1"/>
    <property type="molecule type" value="Genomic_DNA"/>
</dbReference>
<feature type="transmembrane region" description="Helical" evidence="2">
    <location>
        <begin position="35"/>
        <end position="54"/>
    </location>
</feature>
<name>A0A1R0H108_9FUNG</name>
<protein>
    <submittedName>
        <fullName evidence="3">Uncharacterized protein</fullName>
    </submittedName>
</protein>
<evidence type="ECO:0000256" key="1">
    <source>
        <dbReference type="SAM" id="MobiDB-lite"/>
    </source>
</evidence>
<feature type="region of interest" description="Disordered" evidence="1">
    <location>
        <begin position="135"/>
        <end position="154"/>
    </location>
</feature>
<dbReference type="AlphaFoldDB" id="A0A1R0H108"/>
<keyword evidence="2" id="KW-0812">Transmembrane</keyword>
<feature type="compositionally biased region" description="Basic and acidic residues" evidence="1">
    <location>
        <begin position="142"/>
        <end position="154"/>
    </location>
</feature>
<keyword evidence="2" id="KW-0472">Membrane</keyword>
<organism evidence="3 4">
    <name type="scientific">Smittium mucronatum</name>
    <dbReference type="NCBI Taxonomy" id="133383"/>
    <lineage>
        <taxon>Eukaryota</taxon>
        <taxon>Fungi</taxon>
        <taxon>Fungi incertae sedis</taxon>
        <taxon>Zoopagomycota</taxon>
        <taxon>Kickxellomycotina</taxon>
        <taxon>Harpellomycetes</taxon>
        <taxon>Harpellales</taxon>
        <taxon>Legeriomycetaceae</taxon>
        <taxon>Smittium</taxon>
    </lineage>
</organism>